<dbReference type="EMBL" id="BMNJ01000003">
    <property type="protein sequence ID" value="GGO98112.1"/>
    <property type="molecule type" value="Genomic_DNA"/>
</dbReference>
<gene>
    <name evidence="1" type="ORF">GCM10011612_12280</name>
</gene>
<dbReference type="GO" id="GO:0044038">
    <property type="term" value="P:cell wall macromolecule biosynthetic process"/>
    <property type="evidence" value="ECO:0007669"/>
    <property type="project" value="InterPro"/>
</dbReference>
<dbReference type="PROSITE" id="PS51191">
    <property type="entry name" value="FEMABX"/>
    <property type="match status" value="1"/>
</dbReference>
<sequence>MSRDVRDRFDLAQGSRQSWGRRDVRKALRNEAMRFVDETARAQEVFTELYEVLLETGERDGFRPAPERTYRTMLADVRELKSKFTRSGPVDAPGAWDVPVKSSVHKTLAMALGAKRAAGPLGRAER</sequence>
<reference evidence="1" key="2">
    <citation type="submission" date="2020-09" db="EMBL/GenBank/DDBJ databases">
        <authorList>
            <person name="Sun Q."/>
            <person name="Zhou Y."/>
        </authorList>
    </citation>
    <scope>NUCLEOTIDE SEQUENCE</scope>
    <source>
        <strain evidence="1">CGMCC 4.7372</strain>
    </source>
</reference>
<name>A0A8H9LF03_9ACTO</name>
<dbReference type="Gene3D" id="3.40.630.30">
    <property type="match status" value="1"/>
</dbReference>
<organism evidence="1 2">
    <name type="scientific">Actinomyces gaoshouyii</name>
    <dbReference type="NCBI Taxonomy" id="1960083"/>
    <lineage>
        <taxon>Bacteria</taxon>
        <taxon>Bacillati</taxon>
        <taxon>Actinomycetota</taxon>
        <taxon>Actinomycetes</taxon>
        <taxon>Actinomycetales</taxon>
        <taxon>Actinomycetaceae</taxon>
        <taxon>Actinomyces</taxon>
    </lineage>
</organism>
<protein>
    <submittedName>
        <fullName evidence="1">Uncharacterized protein</fullName>
    </submittedName>
</protein>
<dbReference type="Proteomes" id="UP000614239">
    <property type="component" value="Unassembled WGS sequence"/>
</dbReference>
<keyword evidence="2" id="KW-1185">Reference proteome</keyword>
<dbReference type="RefSeq" id="WP_188640718.1">
    <property type="nucleotide sequence ID" value="NZ_BMNJ01000003.1"/>
</dbReference>
<dbReference type="AlphaFoldDB" id="A0A8H9LF03"/>
<reference evidence="1" key="1">
    <citation type="journal article" date="2014" name="Int. J. Syst. Evol. Microbiol.">
        <title>Complete genome sequence of Corynebacterium casei LMG S-19264T (=DSM 44701T), isolated from a smear-ripened cheese.</title>
        <authorList>
            <consortium name="US DOE Joint Genome Institute (JGI-PGF)"/>
            <person name="Walter F."/>
            <person name="Albersmeier A."/>
            <person name="Kalinowski J."/>
            <person name="Ruckert C."/>
        </authorList>
    </citation>
    <scope>NUCLEOTIDE SEQUENCE</scope>
    <source>
        <strain evidence="1">CGMCC 4.7372</strain>
    </source>
</reference>
<evidence type="ECO:0000313" key="2">
    <source>
        <dbReference type="Proteomes" id="UP000614239"/>
    </source>
</evidence>
<comment type="caution">
    <text evidence="1">The sequence shown here is derived from an EMBL/GenBank/DDBJ whole genome shotgun (WGS) entry which is preliminary data.</text>
</comment>
<dbReference type="InterPro" id="IPR003447">
    <property type="entry name" value="FEMABX"/>
</dbReference>
<accession>A0A8H9LF03</accession>
<evidence type="ECO:0000313" key="1">
    <source>
        <dbReference type="EMBL" id="GGO98112.1"/>
    </source>
</evidence>
<dbReference type="GO" id="GO:0016755">
    <property type="term" value="F:aminoacyltransferase activity"/>
    <property type="evidence" value="ECO:0007669"/>
    <property type="project" value="InterPro"/>
</dbReference>
<proteinExistence type="predicted"/>